<sequence>MDTHKEAILCIAERVRSFHIRDEPFRLYHGSTNSTRHSDRNVDNVVDTSGLKNILEVDKGKKTVLVESNVTMEALVDATLPHGLVPLVVMEFPAITVGGGFSGTSGESSSFRYGAFDATINWIEIILADGTVSNASKYDRQDLFWGAASGFGTLGVVTLLEVQLKDAKTFVELTYKVVWGFPEAVETIKKECEKDENDYIDGIVYSKDTAVMCIGRLVDRVPAAAIPRQLSRRKDEWFYLHVEKVQDDLRKGSVVCVIDYIPLRDYLFRYDRGGFWVAKYAFQYFITPFNRVTRYILDPLLRARVMYSAGHKSKLFDYYMVQDVGVPYSHALEFHNWLDNRFGIYPIWICPLRVQRDEPNSNHGLHADFGKPGAVDYLNFGIWGPLRGNRRDAIEHNRALERKVGVYGGKKWLYAQAYYTKDEFWSLYDKKSYDELRKKYGASGLPSVYEKVKVDIEGHEGVMRSTAKTRWPLRGLHGVCKAVFRGDYLLQKNTNK</sequence>
<dbReference type="InterPro" id="IPR016166">
    <property type="entry name" value="FAD-bd_PCMH"/>
</dbReference>
<dbReference type="GO" id="GO:0005737">
    <property type="term" value="C:cytoplasm"/>
    <property type="evidence" value="ECO:0007669"/>
    <property type="project" value="TreeGrafter"/>
</dbReference>
<dbReference type="AlphaFoldDB" id="A0A1B8A5R8"/>
<evidence type="ECO:0000256" key="2">
    <source>
        <dbReference type="ARBA" id="ARBA00012405"/>
    </source>
</evidence>
<dbReference type="GO" id="GO:0071949">
    <property type="term" value="F:FAD binding"/>
    <property type="evidence" value="ECO:0007669"/>
    <property type="project" value="InterPro"/>
</dbReference>
<dbReference type="InterPro" id="IPR006094">
    <property type="entry name" value="Oxid_FAD_bind_N"/>
</dbReference>
<protein>
    <recommendedName>
        <fullName evidence="2">Delta(24)-sterol reductase</fullName>
        <ecNumber evidence="2">1.3.1.72</ecNumber>
    </recommendedName>
</protein>
<dbReference type="GO" id="GO:0008202">
    <property type="term" value="P:steroid metabolic process"/>
    <property type="evidence" value="ECO:0007669"/>
    <property type="project" value="TreeGrafter"/>
</dbReference>
<dbReference type="InterPro" id="IPR036318">
    <property type="entry name" value="FAD-bd_PCMH-like_sf"/>
</dbReference>
<dbReference type="Proteomes" id="UP000091967">
    <property type="component" value="Unassembled WGS sequence"/>
</dbReference>
<organism evidence="8 9">
    <name type="scientific">Fusarium poae</name>
    <dbReference type="NCBI Taxonomy" id="36050"/>
    <lineage>
        <taxon>Eukaryota</taxon>
        <taxon>Fungi</taxon>
        <taxon>Dikarya</taxon>
        <taxon>Ascomycota</taxon>
        <taxon>Pezizomycotina</taxon>
        <taxon>Sordariomycetes</taxon>
        <taxon>Hypocreomycetidae</taxon>
        <taxon>Hypocreales</taxon>
        <taxon>Nectriaceae</taxon>
        <taxon>Fusarium</taxon>
    </lineage>
</organism>
<name>A0A1B8A5R8_FUSPO</name>
<dbReference type="PROSITE" id="PS51387">
    <property type="entry name" value="FAD_PCMH"/>
    <property type="match status" value="1"/>
</dbReference>
<dbReference type="GO" id="GO:0016020">
    <property type="term" value="C:membrane"/>
    <property type="evidence" value="ECO:0007669"/>
    <property type="project" value="UniProtKB-SubCell"/>
</dbReference>
<keyword evidence="9" id="KW-1185">Reference proteome</keyword>
<comment type="caution">
    <text evidence="8">The sequence shown here is derived from an EMBL/GenBank/DDBJ whole genome shotgun (WGS) entry which is preliminary data.</text>
</comment>
<evidence type="ECO:0000313" key="8">
    <source>
        <dbReference type="EMBL" id="OBS15815.1"/>
    </source>
</evidence>
<comment type="subcellular location">
    <subcellularLocation>
        <location evidence="1">Membrane</location>
        <topology evidence="1">Single-pass membrane protein</topology>
    </subcellularLocation>
</comment>
<dbReference type="STRING" id="36050.A0A1B8A5R8"/>
<keyword evidence="4" id="KW-1133">Transmembrane helix</keyword>
<evidence type="ECO:0000313" key="9">
    <source>
        <dbReference type="Proteomes" id="UP000091967"/>
    </source>
</evidence>
<gene>
    <name evidence="8" type="ORF">FPOA_13408</name>
</gene>
<dbReference type="Gene3D" id="3.30.465.10">
    <property type="match status" value="1"/>
</dbReference>
<proteinExistence type="predicted"/>
<dbReference type="Pfam" id="PF01565">
    <property type="entry name" value="FAD_binding_4"/>
    <property type="match status" value="1"/>
</dbReference>
<accession>A0A1B8A5R8</accession>
<dbReference type="OMA" id="RATIPMN"/>
<evidence type="ECO:0000256" key="5">
    <source>
        <dbReference type="ARBA" id="ARBA00023002"/>
    </source>
</evidence>
<dbReference type="SUPFAM" id="SSF56176">
    <property type="entry name" value="FAD-binding/transporter-associated domain-like"/>
    <property type="match status" value="1"/>
</dbReference>
<dbReference type="PANTHER" id="PTHR10801">
    <property type="entry name" value="24-DEHYDROCHOLESTEROL REDUCTASE"/>
    <property type="match status" value="1"/>
</dbReference>
<evidence type="ECO:0000256" key="3">
    <source>
        <dbReference type="ARBA" id="ARBA00022692"/>
    </source>
</evidence>
<dbReference type="GO" id="GO:0050614">
    <property type="term" value="F:Delta24-sterol reductase activity"/>
    <property type="evidence" value="ECO:0007669"/>
    <property type="project" value="UniProtKB-EC"/>
</dbReference>
<feature type="domain" description="FAD-binding PCMH-type" evidence="7">
    <location>
        <begin position="1"/>
        <end position="167"/>
    </location>
</feature>
<dbReference type="InterPro" id="IPR040165">
    <property type="entry name" value="Diminuto-like"/>
</dbReference>
<dbReference type="GO" id="GO:0000246">
    <property type="term" value="F:Delta24(24-1) sterol reductase activity"/>
    <property type="evidence" value="ECO:0007669"/>
    <property type="project" value="TreeGrafter"/>
</dbReference>
<dbReference type="EC" id="1.3.1.72" evidence="2"/>
<evidence type="ECO:0000256" key="1">
    <source>
        <dbReference type="ARBA" id="ARBA00004167"/>
    </source>
</evidence>
<dbReference type="EMBL" id="LYXU01000131">
    <property type="protein sequence ID" value="OBS15815.1"/>
    <property type="molecule type" value="Genomic_DNA"/>
</dbReference>
<dbReference type="InterPro" id="IPR016169">
    <property type="entry name" value="FAD-bd_PCMH_sub2"/>
</dbReference>
<dbReference type="PANTHER" id="PTHR10801:SF0">
    <property type="entry name" value="DELTA(24)-STEROL REDUCTASE"/>
    <property type="match status" value="1"/>
</dbReference>
<keyword evidence="3" id="KW-0812">Transmembrane</keyword>
<evidence type="ECO:0000259" key="7">
    <source>
        <dbReference type="PROSITE" id="PS51387"/>
    </source>
</evidence>
<keyword evidence="6" id="KW-0472">Membrane</keyword>
<reference evidence="8 9" key="1">
    <citation type="submission" date="2016-06" db="EMBL/GenBank/DDBJ databases">
        <title>Living apart together: crosstalk between the core and supernumerary genomes in a fungal plant pathogen.</title>
        <authorList>
            <person name="Vanheule A."/>
            <person name="Audenaert K."/>
            <person name="Warris S."/>
            <person name="Van De Geest H."/>
            <person name="Schijlen E."/>
            <person name="Hofte M."/>
            <person name="De Saeger S."/>
            <person name="Haesaert G."/>
            <person name="Waalwijk C."/>
            <person name="Van Der Lee T."/>
        </authorList>
    </citation>
    <scope>NUCLEOTIDE SEQUENCE [LARGE SCALE GENOMIC DNA]</scope>
    <source>
        <strain evidence="8 9">2516</strain>
    </source>
</reference>
<evidence type="ECO:0000256" key="4">
    <source>
        <dbReference type="ARBA" id="ARBA00022989"/>
    </source>
</evidence>
<keyword evidence="5" id="KW-0560">Oxidoreductase</keyword>
<evidence type="ECO:0000256" key="6">
    <source>
        <dbReference type="ARBA" id="ARBA00023136"/>
    </source>
</evidence>